<evidence type="ECO:0000313" key="4">
    <source>
        <dbReference type="Proteomes" id="UP000440513"/>
    </source>
</evidence>
<protein>
    <submittedName>
        <fullName evidence="3">Uncharacterized protein</fullName>
    </submittedName>
</protein>
<organism evidence="3 4">
    <name type="scientific">Oliverpabstia intestinalis</name>
    <dbReference type="NCBI Taxonomy" id="2606633"/>
    <lineage>
        <taxon>Bacteria</taxon>
        <taxon>Bacillati</taxon>
        <taxon>Bacillota</taxon>
        <taxon>Clostridia</taxon>
        <taxon>Lachnospirales</taxon>
        <taxon>Lachnospiraceae</taxon>
        <taxon>Oliverpabstia</taxon>
    </lineage>
</organism>
<proteinExistence type="predicted"/>
<keyword evidence="1" id="KW-0175">Coiled coil</keyword>
<dbReference type="AlphaFoldDB" id="A0A7X2P4L1"/>
<evidence type="ECO:0000256" key="1">
    <source>
        <dbReference type="SAM" id="Coils"/>
    </source>
</evidence>
<dbReference type="Proteomes" id="UP000440513">
    <property type="component" value="Unassembled WGS sequence"/>
</dbReference>
<name>A0A7X2P4L1_9FIRM</name>
<dbReference type="EMBL" id="VUMS01000025">
    <property type="protein sequence ID" value="MST67408.1"/>
    <property type="molecule type" value="Genomic_DNA"/>
</dbReference>
<sequence>MKQELDNLDRLFVEHYKSIKAKKDVVVAPYEGSDTGVLRMEYDMVTEQIHILLKFDKANKMYNFRSERQYPSMDQEAAYHFAMDIAEKYDGFRCNAYDNTVIIQHVGTFRDMEETQAAALLKKSMESFERIAMEKLTEFGDLCGITEPEDAGEIIELPPDHTEETEYDTYELSKPPADRESEKPYSTKMAELLFTYETEHQDIKHINPEAEVEKSKEQKESVSTGQTVMKSYLLSHIQKKGGKKYHSEDGSCISARYCEEGIRYFISYVEQEQILEIRVSQKYDKDITEITKENPFHSTVNLKHGNVLILQRTIASCTPDMFEKSLLSMREEIDRFTQILESQLPESEAFTTDRAGLTESGKNEHLEGSLQKDQEDKYQQWENILKEKEIFLDNQKNEVLSSLEELHQKSTLLYEKEAGLQEEQEKINALSFTQNQKETQLQEKEILLKQKEEVLNHKDDVLVKKSQELLQKEKNLNAQEEDLQKRQEQSQMQQRQLKEDEAEFYKQRKSGEETLQRMQIQVSSLTNQIRLLKQQKNDIDEILLAKNQELHGTVPTDPHTKEKYESQIREYYTALKQAKIEIDRLEQENLTLRREENTSRNGSNDQRVQELLEELSDAKEEIERLKTASTYQPSDQNQMMPETDAEQFLEFLQIQKGAQPEMLEKRHADDGVLIEIRGAVPIIVSFKSGINFVECTLTKRCNPMVMKKINKYNEQKRKSVIFTTPGEIICRTMFLSATADEIYGMMEEIVNALEEL</sequence>
<evidence type="ECO:0000313" key="3">
    <source>
        <dbReference type="EMBL" id="MST67408.1"/>
    </source>
</evidence>
<gene>
    <name evidence="3" type="ORF">FYJ57_11945</name>
</gene>
<feature type="region of interest" description="Disordered" evidence="2">
    <location>
        <begin position="480"/>
        <end position="500"/>
    </location>
</feature>
<dbReference type="RefSeq" id="WP_154432807.1">
    <property type="nucleotide sequence ID" value="NZ_VUMS01000025.1"/>
</dbReference>
<keyword evidence="4" id="KW-1185">Reference proteome</keyword>
<accession>A0A7X2P4L1</accession>
<comment type="caution">
    <text evidence="3">The sequence shown here is derived from an EMBL/GenBank/DDBJ whole genome shotgun (WGS) entry which is preliminary data.</text>
</comment>
<reference evidence="3 4" key="1">
    <citation type="submission" date="2019-08" db="EMBL/GenBank/DDBJ databases">
        <title>In-depth cultivation of the pig gut microbiome towards novel bacterial diversity and tailored functional studies.</title>
        <authorList>
            <person name="Wylensek D."/>
            <person name="Hitch T.C.A."/>
            <person name="Clavel T."/>
        </authorList>
    </citation>
    <scope>NUCLEOTIDE SEQUENCE [LARGE SCALE GENOMIC DNA]</scope>
    <source>
        <strain evidence="3 4">BSM-380-WT-5A</strain>
    </source>
</reference>
<feature type="region of interest" description="Disordered" evidence="2">
    <location>
        <begin position="161"/>
        <end position="184"/>
    </location>
</feature>
<evidence type="ECO:0000256" key="2">
    <source>
        <dbReference type="SAM" id="MobiDB-lite"/>
    </source>
</evidence>
<feature type="coiled-coil region" evidence="1">
    <location>
        <begin position="561"/>
        <end position="628"/>
    </location>
</feature>